<reference evidence="2" key="1">
    <citation type="submission" date="2015-07" db="EMBL/GenBank/DDBJ databases">
        <title>Draft Genome Sequences of Anaerolinea thermolimosa IMO-1, Bellilinea caldifistulae GOMI-1, Leptolinea tardivitalis YMTK-2, Levilinea saccharolytica KIBI-1,Longilinea arvoryzae KOME-1, Previously Described as Members of the Anaerolineaceae (Chloroflexi).</title>
        <authorList>
            <person name="Sekiguchi Y."/>
            <person name="Ohashi A."/>
            <person name="Matsuura N."/>
            <person name="Tourlousse M.D."/>
        </authorList>
    </citation>
    <scope>NUCLEOTIDE SEQUENCE [LARGE SCALE GENOMIC DNA]</scope>
    <source>
        <strain evidence="2">KOME-1</strain>
    </source>
</reference>
<keyword evidence="1" id="KW-1133">Transmembrane helix</keyword>
<protein>
    <submittedName>
        <fullName evidence="2">Uncharacterized protein</fullName>
    </submittedName>
</protein>
<evidence type="ECO:0000313" key="2">
    <source>
        <dbReference type="EMBL" id="GAP14699.1"/>
    </source>
</evidence>
<dbReference type="AlphaFoldDB" id="A0A0S7BL22"/>
<proteinExistence type="predicted"/>
<keyword evidence="3" id="KW-1185">Reference proteome</keyword>
<keyword evidence="1" id="KW-0472">Membrane</keyword>
<sequence length="123" mass="13756">MGKYSSRMTEESLRDRNRQVHPIWRGVGFALFLLTPIIAIFGSLVLVNANSQHGWVQIPRDLLYHGGSDSLLYVKIIVGVVIFLVVNVIFQLITFILTSAFGPSRYGPLDVPPVSYKGPKKSR</sequence>
<evidence type="ECO:0000256" key="1">
    <source>
        <dbReference type="SAM" id="Phobius"/>
    </source>
</evidence>
<dbReference type="Proteomes" id="UP000055060">
    <property type="component" value="Unassembled WGS sequence"/>
</dbReference>
<feature type="transmembrane region" description="Helical" evidence="1">
    <location>
        <begin position="72"/>
        <end position="97"/>
    </location>
</feature>
<dbReference type="EMBL" id="DF967972">
    <property type="protein sequence ID" value="GAP14699.1"/>
    <property type="molecule type" value="Genomic_DNA"/>
</dbReference>
<keyword evidence="1" id="KW-0812">Transmembrane</keyword>
<accession>A0A0S7BL22</accession>
<organism evidence="2">
    <name type="scientific">Longilinea arvoryzae</name>
    <dbReference type="NCBI Taxonomy" id="360412"/>
    <lineage>
        <taxon>Bacteria</taxon>
        <taxon>Bacillati</taxon>
        <taxon>Chloroflexota</taxon>
        <taxon>Anaerolineae</taxon>
        <taxon>Anaerolineales</taxon>
        <taxon>Anaerolineaceae</taxon>
        <taxon>Longilinea</taxon>
    </lineage>
</organism>
<evidence type="ECO:0000313" key="3">
    <source>
        <dbReference type="Proteomes" id="UP000055060"/>
    </source>
</evidence>
<feature type="transmembrane region" description="Helical" evidence="1">
    <location>
        <begin position="23"/>
        <end position="47"/>
    </location>
</feature>
<gene>
    <name evidence="2" type="ORF">LARV_02473</name>
</gene>
<name>A0A0S7BL22_9CHLR</name>
<dbReference type="STRING" id="360412.LARV_02473"/>